<reference evidence="1" key="1">
    <citation type="submission" date="2023-04" db="EMBL/GenBank/DDBJ databases">
        <title>Draft Genome sequencing of Naganishia species isolated from polar environments using Oxford Nanopore Technology.</title>
        <authorList>
            <person name="Leo P."/>
            <person name="Venkateswaran K."/>
        </authorList>
    </citation>
    <scope>NUCLEOTIDE SEQUENCE</scope>
    <source>
        <strain evidence="1">MNA-CCFEE 5423</strain>
    </source>
</reference>
<accession>A0ACC2UXT1</accession>
<evidence type="ECO:0000313" key="1">
    <source>
        <dbReference type="EMBL" id="KAJ9091663.1"/>
    </source>
</evidence>
<protein>
    <submittedName>
        <fullName evidence="1">Uncharacterized protein</fullName>
    </submittedName>
</protein>
<evidence type="ECO:0000313" key="2">
    <source>
        <dbReference type="Proteomes" id="UP001227268"/>
    </source>
</evidence>
<gene>
    <name evidence="1" type="ORF">QFC21_007138</name>
</gene>
<keyword evidence="2" id="KW-1185">Reference proteome</keyword>
<sequence>MFVGSRPTAEGPMRSSVEEHRQPGAGDVKDVDEPASQARLTVQRDWMITRSSREHLIVKAGNGNPERRSCHFLLAYDHPDSGTQVHTMLAPEDGKDSGIIHFAAQHRYGETNRSRTSTSPSGESILTTDPRQGSS</sequence>
<organism evidence="1 2">
    <name type="scientific">Naganishia friedmannii</name>
    <dbReference type="NCBI Taxonomy" id="89922"/>
    <lineage>
        <taxon>Eukaryota</taxon>
        <taxon>Fungi</taxon>
        <taxon>Dikarya</taxon>
        <taxon>Basidiomycota</taxon>
        <taxon>Agaricomycotina</taxon>
        <taxon>Tremellomycetes</taxon>
        <taxon>Filobasidiales</taxon>
        <taxon>Filobasidiaceae</taxon>
        <taxon>Naganishia</taxon>
    </lineage>
</organism>
<dbReference type="Proteomes" id="UP001227268">
    <property type="component" value="Unassembled WGS sequence"/>
</dbReference>
<comment type="caution">
    <text evidence="1">The sequence shown here is derived from an EMBL/GenBank/DDBJ whole genome shotgun (WGS) entry which is preliminary data.</text>
</comment>
<proteinExistence type="predicted"/>
<name>A0ACC2UXT1_9TREE</name>
<dbReference type="EMBL" id="JASBWT010000048">
    <property type="protein sequence ID" value="KAJ9091663.1"/>
    <property type="molecule type" value="Genomic_DNA"/>
</dbReference>